<dbReference type="Gene3D" id="1.10.340.70">
    <property type="match status" value="1"/>
</dbReference>
<keyword evidence="2" id="KW-1185">Reference proteome</keyword>
<reference evidence="1" key="1">
    <citation type="submission" date="2021-03" db="EMBL/GenBank/DDBJ databases">
        <title>Draft genome sequence of rust myrtle Austropuccinia psidii MF-1, a brazilian biotype.</title>
        <authorList>
            <person name="Quecine M.C."/>
            <person name="Pachon D.M.R."/>
            <person name="Bonatelli M.L."/>
            <person name="Correr F.H."/>
            <person name="Franceschini L.M."/>
            <person name="Leite T.F."/>
            <person name="Margarido G.R.A."/>
            <person name="Almeida C.A."/>
            <person name="Ferrarezi J.A."/>
            <person name="Labate C.A."/>
        </authorList>
    </citation>
    <scope>NUCLEOTIDE SEQUENCE</scope>
    <source>
        <strain evidence="1">MF-1</strain>
    </source>
</reference>
<gene>
    <name evidence="1" type="ORF">O181_022048</name>
</gene>
<dbReference type="EMBL" id="AVOT02006740">
    <property type="protein sequence ID" value="MBW0482333.1"/>
    <property type="molecule type" value="Genomic_DNA"/>
</dbReference>
<protein>
    <submittedName>
        <fullName evidence="1">Uncharacterized protein</fullName>
    </submittedName>
</protein>
<dbReference type="Proteomes" id="UP000765509">
    <property type="component" value="Unassembled WGS sequence"/>
</dbReference>
<evidence type="ECO:0000313" key="1">
    <source>
        <dbReference type="EMBL" id="MBW0482333.1"/>
    </source>
</evidence>
<sequence>MEIDRRENFRLSEWAPESGTPNTHLIIKAYSKHAHCSILLQILQQKYGSPELESPLVEPWLRDYKDNKFFLIDALLYHREKHTSSLTVIDRDHISLILKECHDLPCMGHMREERVASTAWWSQWEQEFSEYINTSERFRKAN</sequence>
<dbReference type="AlphaFoldDB" id="A0A9Q3GVZ4"/>
<comment type="caution">
    <text evidence="1">The sequence shown here is derived from an EMBL/GenBank/DDBJ whole genome shotgun (WGS) entry which is preliminary data.</text>
</comment>
<proteinExistence type="predicted"/>
<name>A0A9Q3GVZ4_9BASI</name>
<organism evidence="1 2">
    <name type="scientific">Austropuccinia psidii MF-1</name>
    <dbReference type="NCBI Taxonomy" id="1389203"/>
    <lineage>
        <taxon>Eukaryota</taxon>
        <taxon>Fungi</taxon>
        <taxon>Dikarya</taxon>
        <taxon>Basidiomycota</taxon>
        <taxon>Pucciniomycotina</taxon>
        <taxon>Pucciniomycetes</taxon>
        <taxon>Pucciniales</taxon>
        <taxon>Sphaerophragmiaceae</taxon>
        <taxon>Austropuccinia</taxon>
    </lineage>
</organism>
<accession>A0A9Q3GVZ4</accession>
<evidence type="ECO:0000313" key="2">
    <source>
        <dbReference type="Proteomes" id="UP000765509"/>
    </source>
</evidence>